<dbReference type="InterPro" id="IPR054075">
    <property type="entry name" value="Gp53-like_C"/>
</dbReference>
<feature type="domain" description="Putative tail fiber protein gp53-like C-terminal" evidence="1">
    <location>
        <begin position="243"/>
        <end position="324"/>
    </location>
</feature>
<organism evidence="2 3">
    <name type="scientific">Campylobacter concisus</name>
    <dbReference type="NCBI Taxonomy" id="199"/>
    <lineage>
        <taxon>Bacteria</taxon>
        <taxon>Pseudomonadati</taxon>
        <taxon>Campylobacterota</taxon>
        <taxon>Epsilonproteobacteria</taxon>
        <taxon>Campylobacterales</taxon>
        <taxon>Campylobacteraceae</taxon>
        <taxon>Campylobacter</taxon>
    </lineage>
</organism>
<dbReference type="Pfam" id="PF21882">
    <property type="entry name" value="Gp53-like_C"/>
    <property type="match status" value="1"/>
</dbReference>
<accession>A0A1Y5MTX4</accession>
<evidence type="ECO:0000259" key="1">
    <source>
        <dbReference type="Pfam" id="PF21882"/>
    </source>
</evidence>
<dbReference type="AlphaFoldDB" id="A0A1Y5MTX4"/>
<dbReference type="RefSeq" id="WP_087584268.1">
    <property type="nucleotide sequence ID" value="NZ_CABMKR010000004.1"/>
</dbReference>
<reference evidence="2 3" key="1">
    <citation type="submission" date="2017-04" db="EMBL/GenBank/DDBJ databases">
        <title>Complete genome of Campylobacter concisus ATCC 33237T and draft genomes for an additional eight well characterized C. concisus strains.</title>
        <authorList>
            <person name="Cornelius A.J."/>
            <person name="Miller W.G."/>
            <person name="Lastovica A.J."/>
            <person name="On S.L."/>
            <person name="French N.P."/>
            <person name="Vandenberg O."/>
            <person name="Biggs P.J."/>
        </authorList>
    </citation>
    <scope>NUCLEOTIDE SEQUENCE [LARGE SCALE GENOMIC DNA]</scope>
    <source>
        <strain evidence="2 3">Lasto28.99</strain>
    </source>
</reference>
<proteinExistence type="predicted"/>
<sequence length="324" mass="35600">MPIDIKNGTGREVRERINKAFNDLDAAKLDSTAKAADSDKLDGLDSSSFVQKALSGIGADNAPIISNLDDTTMLAGFWRTNEQTTGTFPQPYGGSKHAHVIVERVDANWIKQTIVQISQDGTKPIFYRTNNLNRGWHPWKEVVTADGYNLDILKEATSNSSGNTLVRRDVNGDFVGRWITADHFLMRTEAQDKILDANSEICFRNAQASEDSLSHMRFATLAKFKEALGLSRGSVGTSGWVGLPMGLILQWGQTQNLGVGEAREIMFPIVFPNWALSVVATPGLPSPNNAISSLHVNGFFKEKFTIQNTDADSAYPAYWIAIGY</sequence>
<gene>
    <name evidence="2" type="ORF">B9N62_02715</name>
</gene>
<dbReference type="Gene3D" id="2.60.40.3940">
    <property type="match status" value="1"/>
</dbReference>
<evidence type="ECO:0000313" key="2">
    <source>
        <dbReference type="EMBL" id="OUT11847.1"/>
    </source>
</evidence>
<dbReference type="EMBL" id="NDYO01000004">
    <property type="protein sequence ID" value="OUT11847.1"/>
    <property type="molecule type" value="Genomic_DNA"/>
</dbReference>
<protein>
    <recommendedName>
        <fullName evidence="1">Putative tail fiber protein gp53-like C-terminal domain-containing protein</fullName>
    </recommendedName>
</protein>
<comment type="caution">
    <text evidence="2">The sequence shown here is derived from an EMBL/GenBank/DDBJ whole genome shotgun (WGS) entry which is preliminary data.</text>
</comment>
<name>A0A1Y5MTX4_9BACT</name>
<dbReference type="Proteomes" id="UP000195967">
    <property type="component" value="Unassembled WGS sequence"/>
</dbReference>
<evidence type="ECO:0000313" key="3">
    <source>
        <dbReference type="Proteomes" id="UP000195967"/>
    </source>
</evidence>